<dbReference type="PRINTS" id="PR00975">
    <property type="entry name" value="RIBOSOMALS19"/>
</dbReference>
<evidence type="ECO:0000256" key="3">
    <source>
        <dbReference type="ARBA" id="ARBA00023274"/>
    </source>
</evidence>
<evidence type="ECO:0000256" key="4">
    <source>
        <dbReference type="ARBA" id="ARBA00044183"/>
    </source>
</evidence>
<dbReference type="Gene3D" id="3.30.860.10">
    <property type="entry name" value="30s Ribosomal Protein S19, Chain A"/>
    <property type="match status" value="1"/>
</dbReference>
<dbReference type="InterPro" id="IPR002222">
    <property type="entry name" value="Ribosomal_uS19"/>
</dbReference>
<dbReference type="FunFam" id="3.30.860.10:FF:000001">
    <property type="entry name" value="30S ribosomal protein S19"/>
    <property type="match status" value="1"/>
</dbReference>
<evidence type="ECO:0000313" key="6">
    <source>
        <dbReference type="EMBL" id="ODV90955.1"/>
    </source>
</evidence>
<proteinExistence type="inferred from homology"/>
<name>A0A1E4TGR9_9ASCO</name>
<dbReference type="OrthoDB" id="2043at2759"/>
<organism evidence="6 7">
    <name type="scientific">Tortispora caseinolytica NRRL Y-17796</name>
    <dbReference type="NCBI Taxonomy" id="767744"/>
    <lineage>
        <taxon>Eukaryota</taxon>
        <taxon>Fungi</taxon>
        <taxon>Dikarya</taxon>
        <taxon>Ascomycota</taxon>
        <taxon>Saccharomycotina</taxon>
        <taxon>Trigonopsidomycetes</taxon>
        <taxon>Trigonopsidales</taxon>
        <taxon>Trigonopsidaceae</taxon>
        <taxon>Tortispora</taxon>
    </lineage>
</organism>
<sequence length="91" mass="10556">MKPSLHLLKRSVWKGPYVVPLPLKEAREKNMPIKTMARSCMILPSFVGLRFQVHNGKTYVPVEITEDMIGTKLGEYAPTRKRFTYKYTANR</sequence>
<protein>
    <recommendedName>
        <fullName evidence="4">Small ribosomal subunit protein uS19m</fullName>
    </recommendedName>
</protein>
<dbReference type="GO" id="GO:0003723">
    <property type="term" value="F:RNA binding"/>
    <property type="evidence" value="ECO:0007669"/>
    <property type="project" value="InterPro"/>
</dbReference>
<evidence type="ECO:0000256" key="5">
    <source>
        <dbReference type="RuleBase" id="RU003485"/>
    </source>
</evidence>
<dbReference type="InterPro" id="IPR023575">
    <property type="entry name" value="Ribosomal_uS19_SF"/>
</dbReference>
<evidence type="ECO:0000256" key="2">
    <source>
        <dbReference type="ARBA" id="ARBA00022980"/>
    </source>
</evidence>
<dbReference type="PROSITE" id="PS00323">
    <property type="entry name" value="RIBOSOMAL_S19"/>
    <property type="match status" value="1"/>
</dbReference>
<gene>
    <name evidence="6" type="ORF">CANCADRAFT_57337</name>
</gene>
<dbReference type="SUPFAM" id="SSF54570">
    <property type="entry name" value="Ribosomal protein S19"/>
    <property type="match status" value="1"/>
</dbReference>
<keyword evidence="7" id="KW-1185">Reference proteome</keyword>
<dbReference type="Pfam" id="PF00203">
    <property type="entry name" value="Ribosomal_S19"/>
    <property type="match status" value="1"/>
</dbReference>
<evidence type="ECO:0000313" key="7">
    <source>
        <dbReference type="Proteomes" id="UP000095023"/>
    </source>
</evidence>
<evidence type="ECO:0000256" key="1">
    <source>
        <dbReference type="ARBA" id="ARBA00007345"/>
    </source>
</evidence>
<dbReference type="GO" id="GO:0005763">
    <property type="term" value="C:mitochondrial small ribosomal subunit"/>
    <property type="evidence" value="ECO:0007669"/>
    <property type="project" value="EnsemblFungi"/>
</dbReference>
<dbReference type="HAMAP" id="MF_00531">
    <property type="entry name" value="Ribosomal_uS19"/>
    <property type="match status" value="1"/>
</dbReference>
<keyword evidence="2 5" id="KW-0689">Ribosomal protein</keyword>
<dbReference type="AlphaFoldDB" id="A0A1E4TGR9"/>
<dbReference type="EMBL" id="KV453842">
    <property type="protein sequence ID" value="ODV90955.1"/>
    <property type="molecule type" value="Genomic_DNA"/>
</dbReference>
<dbReference type="InterPro" id="IPR020934">
    <property type="entry name" value="Ribosomal_uS19_CS"/>
</dbReference>
<dbReference type="PANTHER" id="PTHR11880:SF8">
    <property type="entry name" value="SMALL RIBOSOMAL SUBUNIT PROTEIN US19M"/>
    <property type="match status" value="1"/>
</dbReference>
<dbReference type="PIRSF" id="PIRSF002144">
    <property type="entry name" value="Ribosomal_S19"/>
    <property type="match status" value="1"/>
</dbReference>
<reference evidence="7" key="1">
    <citation type="submission" date="2016-02" db="EMBL/GenBank/DDBJ databases">
        <title>Comparative genomics of biotechnologically important yeasts.</title>
        <authorList>
            <consortium name="DOE Joint Genome Institute"/>
            <person name="Riley R."/>
            <person name="Haridas S."/>
            <person name="Wolfe K.H."/>
            <person name="Lopes M.R."/>
            <person name="Hittinger C.T."/>
            <person name="Goker M."/>
            <person name="Salamov A."/>
            <person name="Wisecaver J."/>
            <person name="Long T.M."/>
            <person name="Aerts A.L."/>
            <person name="Barry K."/>
            <person name="Choi C."/>
            <person name="Clum A."/>
            <person name="Coughlan A.Y."/>
            <person name="Deshpande S."/>
            <person name="Douglass A.P."/>
            <person name="Hanson S.J."/>
            <person name="Klenk H.-P."/>
            <person name="Labutti K."/>
            <person name="Lapidus A."/>
            <person name="Lindquist E."/>
            <person name="Lipzen A."/>
            <person name="Meier-Kolthoff J.P."/>
            <person name="Ohm R.A."/>
            <person name="Otillar R.P."/>
            <person name="Pangilinan J."/>
            <person name="Peng Y."/>
            <person name="Rokas A."/>
            <person name="Rosa C.A."/>
            <person name="Scheuner C."/>
            <person name="Sibirny A.A."/>
            <person name="Slot J.C."/>
            <person name="Stielow J.B."/>
            <person name="Sun H."/>
            <person name="Kurtzman C.P."/>
            <person name="Blackwell M."/>
            <person name="Jeffries T.W."/>
            <person name="Grigoriev I.V."/>
        </authorList>
    </citation>
    <scope>NUCLEOTIDE SEQUENCE [LARGE SCALE GENOMIC DNA]</scope>
    <source>
        <strain evidence="7">NRRL Y-17796</strain>
    </source>
</reference>
<keyword evidence="3 5" id="KW-0687">Ribonucleoprotein</keyword>
<comment type="similarity">
    <text evidence="1 5">Belongs to the universal ribosomal protein uS19 family.</text>
</comment>
<dbReference type="GO" id="GO:0003735">
    <property type="term" value="F:structural constituent of ribosome"/>
    <property type="evidence" value="ECO:0007669"/>
    <property type="project" value="EnsemblFungi"/>
</dbReference>
<dbReference type="GO" id="GO:0006412">
    <property type="term" value="P:translation"/>
    <property type="evidence" value="ECO:0007669"/>
    <property type="project" value="InterPro"/>
</dbReference>
<dbReference type="PANTHER" id="PTHR11880">
    <property type="entry name" value="RIBOSOMAL PROTEIN S19P FAMILY MEMBER"/>
    <property type="match status" value="1"/>
</dbReference>
<dbReference type="GO" id="GO:0000028">
    <property type="term" value="P:ribosomal small subunit assembly"/>
    <property type="evidence" value="ECO:0007669"/>
    <property type="project" value="TreeGrafter"/>
</dbReference>
<dbReference type="Proteomes" id="UP000095023">
    <property type="component" value="Unassembled WGS sequence"/>
</dbReference>
<accession>A0A1E4TGR9</accession>